<dbReference type="EMBL" id="GEMB01005041">
    <property type="protein sequence ID" value="JAR98265.1"/>
    <property type="molecule type" value="Transcribed_RNA"/>
</dbReference>
<organism evidence="1">
    <name type="scientific">Triatoma infestans</name>
    <name type="common">Assassin bug</name>
    <dbReference type="NCBI Taxonomy" id="30076"/>
    <lineage>
        <taxon>Eukaryota</taxon>
        <taxon>Metazoa</taxon>
        <taxon>Ecdysozoa</taxon>
        <taxon>Arthropoda</taxon>
        <taxon>Hexapoda</taxon>
        <taxon>Insecta</taxon>
        <taxon>Pterygota</taxon>
        <taxon>Neoptera</taxon>
        <taxon>Paraneoptera</taxon>
        <taxon>Hemiptera</taxon>
        <taxon>Heteroptera</taxon>
        <taxon>Panheteroptera</taxon>
        <taxon>Cimicomorpha</taxon>
        <taxon>Reduviidae</taxon>
        <taxon>Triatominae</taxon>
        <taxon>Triatoma</taxon>
    </lineage>
</organism>
<proteinExistence type="predicted"/>
<dbReference type="AlphaFoldDB" id="A0A161MDK6"/>
<dbReference type="PANTHER" id="PTHR16275">
    <property type="entry name" value="COILED-COIL DOMAIN-CONTAINING PROTEIN 40"/>
    <property type="match status" value="1"/>
</dbReference>
<evidence type="ECO:0000313" key="1">
    <source>
        <dbReference type="EMBL" id="JAR98265.1"/>
    </source>
</evidence>
<dbReference type="GO" id="GO:0005737">
    <property type="term" value="C:cytoplasm"/>
    <property type="evidence" value="ECO:0007669"/>
    <property type="project" value="TreeGrafter"/>
</dbReference>
<dbReference type="InterPro" id="IPR037386">
    <property type="entry name" value="CCDC40"/>
</dbReference>
<dbReference type="GO" id="GO:0035082">
    <property type="term" value="P:axoneme assembly"/>
    <property type="evidence" value="ECO:0007669"/>
    <property type="project" value="InterPro"/>
</dbReference>
<feature type="non-terminal residue" evidence="1">
    <location>
        <position position="1"/>
    </location>
</feature>
<feature type="non-terminal residue" evidence="1">
    <location>
        <position position="77"/>
    </location>
</feature>
<protein>
    <submittedName>
        <fullName evidence="1">Coiled-coil domain-containing protein 40</fullName>
    </submittedName>
</protein>
<sequence>EKDRFHKEMEASGEIGAMKLEIHRMEVRLSQLKKVQERMMSDLEHCISRRDSIIGAAEAREIRFRTGGKQVAKIHIR</sequence>
<dbReference type="PANTHER" id="PTHR16275:SF8">
    <property type="entry name" value="COILED-COIL DOMAIN-CONTAINING PROTEIN 40"/>
    <property type="match status" value="1"/>
</dbReference>
<name>A0A161MDK6_TRIIF</name>
<reference evidence="1" key="2">
    <citation type="journal article" date="2017" name="J. Med. Entomol.">
        <title>Transcriptome Analysis of the Triatoma infestans (Hemiptera: Reduviidae) Integument.</title>
        <authorList>
            <person name="Calderon-Fernandez G.M."/>
            <person name="Moriconi D.E."/>
            <person name="Dulbecco A.B."/>
            <person name="Juarez M.P."/>
        </authorList>
    </citation>
    <scope>NUCLEOTIDE SEQUENCE</scope>
    <source>
        <strain evidence="1">Int1</strain>
        <tissue evidence="1">Integument</tissue>
    </source>
</reference>
<reference evidence="1" key="1">
    <citation type="submission" date="2016-04" db="EMBL/GenBank/DDBJ databases">
        <authorList>
            <person name="Calderon-Fernandez G.M.Sr."/>
        </authorList>
    </citation>
    <scope>NUCLEOTIDE SEQUENCE</scope>
    <source>
        <strain evidence="1">Int1</strain>
        <tissue evidence="1">Integument</tissue>
    </source>
</reference>
<accession>A0A161MDK6</accession>